<dbReference type="EMBL" id="JBJYXY010000001">
    <property type="protein sequence ID" value="MFN2975798.1"/>
    <property type="molecule type" value="Genomic_DNA"/>
</dbReference>
<sequence length="198" mass="21528">MSSADNQPRRLASFLLGVVVTIVVLVLGFFAYIRFGRLPVATADPSFPMEAQIVHVPLEARIAREMQSVPFQADAQTYQAGAQIYVQQCASCHGTPGHDVAFASGMFPRTPQLWKKHANGVVGVSDDEPGETFWKVKNGIRLSGMPSYQNVLSPTQMWQVTLLLKDADKPLPATVQETLTKDQSPAAAPPATQGLKHD</sequence>
<evidence type="ECO:0000256" key="6">
    <source>
        <dbReference type="SAM" id="Phobius"/>
    </source>
</evidence>
<dbReference type="Proteomes" id="UP001634747">
    <property type="component" value="Unassembled WGS sequence"/>
</dbReference>
<evidence type="ECO:0000259" key="7">
    <source>
        <dbReference type="PROSITE" id="PS51007"/>
    </source>
</evidence>
<evidence type="ECO:0000256" key="2">
    <source>
        <dbReference type="ARBA" id="ARBA00022723"/>
    </source>
</evidence>
<dbReference type="SUPFAM" id="SSF46626">
    <property type="entry name" value="Cytochrome c"/>
    <property type="match status" value="1"/>
</dbReference>
<evidence type="ECO:0000256" key="5">
    <source>
        <dbReference type="SAM" id="MobiDB-lite"/>
    </source>
</evidence>
<evidence type="ECO:0000256" key="1">
    <source>
        <dbReference type="ARBA" id="ARBA00022617"/>
    </source>
</evidence>
<dbReference type="Gene3D" id="1.10.760.10">
    <property type="entry name" value="Cytochrome c-like domain"/>
    <property type="match status" value="1"/>
</dbReference>
<feature type="region of interest" description="Disordered" evidence="5">
    <location>
        <begin position="174"/>
        <end position="198"/>
    </location>
</feature>
<evidence type="ECO:0000313" key="8">
    <source>
        <dbReference type="EMBL" id="MFN2975798.1"/>
    </source>
</evidence>
<organism evidence="8 9">
    <name type="scientific">Terriglobus aquaticus</name>
    <dbReference type="NCBI Taxonomy" id="940139"/>
    <lineage>
        <taxon>Bacteria</taxon>
        <taxon>Pseudomonadati</taxon>
        <taxon>Acidobacteriota</taxon>
        <taxon>Terriglobia</taxon>
        <taxon>Terriglobales</taxon>
        <taxon>Acidobacteriaceae</taxon>
        <taxon>Terriglobus</taxon>
    </lineage>
</organism>
<comment type="caution">
    <text evidence="8">The sequence shown here is derived from an EMBL/GenBank/DDBJ whole genome shotgun (WGS) entry which is preliminary data.</text>
</comment>
<keyword evidence="2 4" id="KW-0479">Metal-binding</keyword>
<evidence type="ECO:0000256" key="4">
    <source>
        <dbReference type="PROSITE-ProRule" id="PRU00433"/>
    </source>
</evidence>
<dbReference type="InterPro" id="IPR009056">
    <property type="entry name" value="Cyt_c-like_dom"/>
</dbReference>
<feature type="domain" description="Cytochrome c" evidence="7">
    <location>
        <begin position="76"/>
        <end position="168"/>
    </location>
</feature>
<protein>
    <submittedName>
        <fullName evidence="8">C-type cytochrome</fullName>
    </submittedName>
</protein>
<reference evidence="8 9" key="1">
    <citation type="submission" date="2024-12" db="EMBL/GenBank/DDBJ databases">
        <authorList>
            <person name="Lee Y."/>
        </authorList>
    </citation>
    <scope>NUCLEOTIDE SEQUENCE [LARGE SCALE GENOMIC DNA]</scope>
    <source>
        <strain evidence="8 9">03SUJ4</strain>
    </source>
</reference>
<dbReference type="PROSITE" id="PS51007">
    <property type="entry name" value="CYTC"/>
    <property type="match status" value="1"/>
</dbReference>
<evidence type="ECO:0000313" key="9">
    <source>
        <dbReference type="Proteomes" id="UP001634747"/>
    </source>
</evidence>
<name>A0ABW9KKE5_9BACT</name>
<feature type="transmembrane region" description="Helical" evidence="6">
    <location>
        <begin position="12"/>
        <end position="33"/>
    </location>
</feature>
<accession>A0ABW9KKE5</accession>
<keyword evidence="9" id="KW-1185">Reference proteome</keyword>
<dbReference type="Pfam" id="PF13442">
    <property type="entry name" value="Cytochrome_CBB3"/>
    <property type="match status" value="1"/>
</dbReference>
<keyword evidence="6" id="KW-0472">Membrane</keyword>
<proteinExistence type="predicted"/>
<gene>
    <name evidence="8" type="ORF">ACK2TP_08490</name>
</gene>
<keyword evidence="1 4" id="KW-0349">Heme</keyword>
<keyword evidence="6" id="KW-1133">Transmembrane helix</keyword>
<evidence type="ECO:0000256" key="3">
    <source>
        <dbReference type="ARBA" id="ARBA00023004"/>
    </source>
</evidence>
<dbReference type="RefSeq" id="WP_263412691.1">
    <property type="nucleotide sequence ID" value="NZ_BAABBH010000001.1"/>
</dbReference>
<dbReference type="InterPro" id="IPR036909">
    <property type="entry name" value="Cyt_c-like_dom_sf"/>
</dbReference>
<keyword evidence="3 4" id="KW-0408">Iron</keyword>
<keyword evidence="6" id="KW-0812">Transmembrane</keyword>